<dbReference type="RefSeq" id="WP_324254856.1">
    <property type="nucleotide sequence ID" value="NZ_CP064789.1"/>
</dbReference>
<dbReference type="AlphaFoldDB" id="A0A897NQ19"/>
<organism evidence="8 9">
    <name type="scientific">Halapricum desulfuricans</name>
    <dbReference type="NCBI Taxonomy" id="2841257"/>
    <lineage>
        <taxon>Archaea</taxon>
        <taxon>Methanobacteriati</taxon>
        <taxon>Methanobacteriota</taxon>
        <taxon>Stenosarchaea group</taxon>
        <taxon>Halobacteria</taxon>
        <taxon>Halobacteriales</taxon>
        <taxon>Haloarculaceae</taxon>
        <taxon>Halapricum</taxon>
    </lineage>
</organism>
<dbReference type="InterPro" id="IPR003439">
    <property type="entry name" value="ABC_transporter-like_ATP-bd"/>
</dbReference>
<dbReference type="FunFam" id="3.40.50.300:FF:000016">
    <property type="entry name" value="Oligopeptide ABC transporter ATP-binding component"/>
    <property type="match status" value="1"/>
</dbReference>
<dbReference type="InterPro" id="IPR027417">
    <property type="entry name" value="P-loop_NTPase"/>
</dbReference>
<accession>A0A897NQ19</accession>
<protein>
    <submittedName>
        <fullName evidence="8">ABC-type dipeptide/oligopeptide/nickel transportsystem, ATPase component</fullName>
    </submittedName>
</protein>
<keyword evidence="2" id="KW-0813">Transport</keyword>
<dbReference type="CDD" id="cd03257">
    <property type="entry name" value="ABC_NikE_OppD_transporters"/>
    <property type="match status" value="1"/>
</dbReference>
<dbReference type="InterPro" id="IPR050388">
    <property type="entry name" value="ABC_Ni/Peptide_Import"/>
</dbReference>
<evidence type="ECO:0000313" key="9">
    <source>
        <dbReference type="Proteomes" id="UP000663305"/>
    </source>
</evidence>
<dbReference type="InterPro" id="IPR003593">
    <property type="entry name" value="AAA+_ATPase"/>
</dbReference>
<proteinExistence type="predicted"/>
<dbReference type="SUPFAM" id="SSF52540">
    <property type="entry name" value="P-loop containing nucleoside triphosphate hydrolases"/>
    <property type="match status" value="1"/>
</dbReference>
<name>A0A897NQ19_9EURY</name>
<dbReference type="GO" id="GO:0016887">
    <property type="term" value="F:ATP hydrolysis activity"/>
    <property type="evidence" value="ECO:0007669"/>
    <property type="project" value="InterPro"/>
</dbReference>
<dbReference type="Pfam" id="PF00005">
    <property type="entry name" value="ABC_tran"/>
    <property type="match status" value="1"/>
</dbReference>
<dbReference type="SMART" id="SM00382">
    <property type="entry name" value="AAA"/>
    <property type="match status" value="1"/>
</dbReference>
<dbReference type="GO" id="GO:0015833">
    <property type="term" value="P:peptide transport"/>
    <property type="evidence" value="ECO:0007669"/>
    <property type="project" value="InterPro"/>
</dbReference>
<evidence type="ECO:0000256" key="2">
    <source>
        <dbReference type="ARBA" id="ARBA00022448"/>
    </source>
</evidence>
<dbReference type="GeneID" id="87205998"/>
<evidence type="ECO:0000256" key="5">
    <source>
        <dbReference type="ARBA" id="ARBA00022840"/>
    </source>
</evidence>
<keyword evidence="5" id="KW-0067">ATP-binding</keyword>
<evidence type="ECO:0000313" key="8">
    <source>
        <dbReference type="EMBL" id="QSG12953.1"/>
    </source>
</evidence>
<dbReference type="GO" id="GO:0005886">
    <property type="term" value="C:plasma membrane"/>
    <property type="evidence" value="ECO:0007669"/>
    <property type="project" value="UniProtKB-SubCell"/>
</dbReference>
<dbReference type="Gene3D" id="3.40.50.300">
    <property type="entry name" value="P-loop containing nucleotide triphosphate hydrolases"/>
    <property type="match status" value="1"/>
</dbReference>
<evidence type="ECO:0000256" key="6">
    <source>
        <dbReference type="ARBA" id="ARBA00023136"/>
    </source>
</evidence>
<evidence type="ECO:0000259" key="7">
    <source>
        <dbReference type="PROSITE" id="PS50893"/>
    </source>
</evidence>
<dbReference type="PANTHER" id="PTHR43297">
    <property type="entry name" value="OLIGOPEPTIDE TRANSPORT ATP-BINDING PROTEIN APPD"/>
    <property type="match status" value="1"/>
</dbReference>
<keyword evidence="4" id="KW-0547">Nucleotide-binding</keyword>
<dbReference type="NCBIfam" id="TIGR01727">
    <property type="entry name" value="oligo_HPY"/>
    <property type="match status" value="1"/>
</dbReference>
<keyword evidence="6" id="KW-0472">Membrane</keyword>
<gene>
    <name evidence="8" type="primary">dppD3</name>
    <name evidence="8" type="ORF">HSBGL_2549</name>
</gene>
<dbReference type="InterPro" id="IPR017871">
    <property type="entry name" value="ABC_transporter-like_CS"/>
</dbReference>
<dbReference type="Proteomes" id="UP000663305">
    <property type="component" value="Chromosome"/>
</dbReference>
<dbReference type="EMBL" id="CP064789">
    <property type="protein sequence ID" value="QSG12953.1"/>
    <property type="molecule type" value="Genomic_DNA"/>
</dbReference>
<sequence length="368" mass="40453">MTAQHEQLTEPTEVDDPILEIRNASVTYDDGETYVLDDVTFAIERDEIVGVVGESGSGKSMFASAMLDAIPDPGKLSGEILYHPDEDTTIDVLNLSDDELRSYRWADVSMVFQGAMSSFNPTMKVGAHFKDTLRAHDQDVASGMDFARELLADLYLDPERVLDSYPHELSGGMQQRALIALSLLLEPEVLVMDEPTAALDLLMQRSILMLLEELQEKYEVTMVFITHDLPLVASLADRMAVMYAFELVEAAPRDQLIGDSGHPYTRALLNSTPNIDAPLEEMKPIPGQSPAPINVPDGCSYADRCPLATDECTATDPRFENVEDEHFVACHHWKQAKADIELNFAGADAAADSAAADNDGFLEGGEQR</sequence>
<dbReference type="PANTHER" id="PTHR43297:SF2">
    <property type="entry name" value="DIPEPTIDE TRANSPORT ATP-BINDING PROTEIN DPPD"/>
    <property type="match status" value="1"/>
</dbReference>
<dbReference type="Pfam" id="PF08352">
    <property type="entry name" value="oligo_HPY"/>
    <property type="match status" value="1"/>
</dbReference>
<dbReference type="PROSITE" id="PS00211">
    <property type="entry name" value="ABC_TRANSPORTER_1"/>
    <property type="match status" value="1"/>
</dbReference>
<dbReference type="GO" id="GO:0005524">
    <property type="term" value="F:ATP binding"/>
    <property type="evidence" value="ECO:0007669"/>
    <property type="project" value="UniProtKB-KW"/>
</dbReference>
<evidence type="ECO:0000256" key="4">
    <source>
        <dbReference type="ARBA" id="ARBA00022741"/>
    </source>
</evidence>
<feature type="domain" description="ABC transporter" evidence="7">
    <location>
        <begin position="21"/>
        <end position="269"/>
    </location>
</feature>
<reference evidence="8" key="1">
    <citation type="submission" date="2020-11" db="EMBL/GenBank/DDBJ databases">
        <title>Carbohydrate-dependent, anaerobic sulfur respiration: A novel catabolism in halophilic archaea.</title>
        <authorList>
            <person name="Sorokin D.Y."/>
            <person name="Messina E."/>
            <person name="Smedile F."/>
            <person name="La Cono V."/>
            <person name="Hallsworth J.E."/>
            <person name="Yakimov M.M."/>
        </authorList>
    </citation>
    <scope>NUCLEOTIDE SEQUENCE</scope>
    <source>
        <strain evidence="8">HSR-Bgl</strain>
    </source>
</reference>
<dbReference type="PROSITE" id="PS50893">
    <property type="entry name" value="ABC_TRANSPORTER_2"/>
    <property type="match status" value="1"/>
</dbReference>
<evidence type="ECO:0000256" key="3">
    <source>
        <dbReference type="ARBA" id="ARBA00022475"/>
    </source>
</evidence>
<evidence type="ECO:0000256" key="1">
    <source>
        <dbReference type="ARBA" id="ARBA00004202"/>
    </source>
</evidence>
<comment type="subcellular location">
    <subcellularLocation>
        <location evidence="1">Cell membrane</location>
        <topology evidence="1">Peripheral membrane protein</topology>
    </subcellularLocation>
</comment>
<dbReference type="InterPro" id="IPR013563">
    <property type="entry name" value="Oligopep_ABC_C"/>
</dbReference>
<keyword evidence="3" id="KW-1003">Cell membrane</keyword>